<dbReference type="GO" id="GO:0008422">
    <property type="term" value="F:beta-glucosidase activity"/>
    <property type="evidence" value="ECO:0007669"/>
    <property type="project" value="TreeGrafter"/>
</dbReference>
<keyword evidence="2" id="KW-0378">Hydrolase</keyword>
<accession>A0AAD6M6L7</accession>
<proteinExistence type="inferred from homology"/>
<dbReference type="AlphaFoldDB" id="A0AAD6M6L7"/>
<dbReference type="EMBL" id="JAQIZT010000011">
    <property type="protein sequence ID" value="KAJ6978527.1"/>
    <property type="molecule type" value="Genomic_DNA"/>
</dbReference>
<keyword evidence="5" id="KW-0732">Signal</keyword>
<dbReference type="InterPro" id="IPR017853">
    <property type="entry name" value="GH"/>
</dbReference>
<dbReference type="GO" id="GO:0005975">
    <property type="term" value="P:carbohydrate metabolic process"/>
    <property type="evidence" value="ECO:0007669"/>
    <property type="project" value="InterPro"/>
</dbReference>
<name>A0AAD6M6L7_9ROSI</name>
<dbReference type="FunFam" id="3.20.20.80:FF:000022">
    <property type="entry name" value="Beta-glucosidase 11"/>
    <property type="match status" value="1"/>
</dbReference>
<evidence type="ECO:0000313" key="6">
    <source>
        <dbReference type="EMBL" id="KAJ6978527.1"/>
    </source>
</evidence>
<comment type="caution">
    <text evidence="6">The sequence shown here is derived from an EMBL/GenBank/DDBJ whole genome shotgun (WGS) entry which is preliminary data.</text>
</comment>
<dbReference type="InterPro" id="IPR001360">
    <property type="entry name" value="Glyco_hydro_1"/>
</dbReference>
<sequence>MATHLGWLFLGMLLRIIFPVASAKLVTPPNMTELDTRFPTDCFNRTSFPPDFIFGVASSAYQYEGHAIVSLRGPSEWDTFAQDFPERIADGSNADTAIDFYNRYQSDLQIVKNLSVDAFRLSIDWSRVIPSGKISRKVSRRGIDFYNKMLSKSRSHLLRLNFTGFEPFITLFHWDIPQGLEDNYGGFLSDQIVNDFRDFAELCFREFGDRVKYWITLNEPQKYSSAGYDSGDFAPGRCSKWVNEKYCMKGNSSTEPYKVAHNLLLSHAAAVKTYKEKYQASQNGKIGITLNTPWFEPYSNSTDDYDAAKRSLDFTLGWFLNPITYGDYPTSMRELVKERLPTFSSPDEVKGTYDFVGLNYYTAYYAANANTSDPDHLRYQTDSNANITGERGRIPIGPKAGASWQYIYPEGIKYLLNYTKDNYQNPIIYITENGYSRLLDANVSDAETLNDRPRIDFHFHHLQNVIKSIDDYEVQVKGYFAWSFTDDFEFTDGAKTICHPPHDEKAEKPCPASDASIGHLSRRCDRAREPCTPCAAMGRGRVDPAPPAPINTVPKGEEEGEEK</sequence>
<dbReference type="PRINTS" id="PR00131">
    <property type="entry name" value="GLHYDRLASE1"/>
</dbReference>
<evidence type="ECO:0000313" key="7">
    <source>
        <dbReference type="Proteomes" id="UP001164929"/>
    </source>
</evidence>
<dbReference type="Gene3D" id="3.20.20.80">
    <property type="entry name" value="Glycosidases"/>
    <property type="match status" value="1"/>
</dbReference>
<dbReference type="Proteomes" id="UP001164929">
    <property type="component" value="Chromosome 11"/>
</dbReference>
<keyword evidence="7" id="KW-1185">Reference proteome</keyword>
<evidence type="ECO:0000256" key="1">
    <source>
        <dbReference type="ARBA" id="ARBA00010838"/>
    </source>
</evidence>
<dbReference type="PANTHER" id="PTHR10353:SF323">
    <property type="entry name" value="LINAMARASE"/>
    <property type="match status" value="1"/>
</dbReference>
<evidence type="ECO:0000256" key="2">
    <source>
        <dbReference type="ARBA" id="ARBA00022801"/>
    </source>
</evidence>
<gene>
    <name evidence="6" type="ORF">NC653_026829</name>
</gene>
<dbReference type="SUPFAM" id="SSF51445">
    <property type="entry name" value="(Trans)glycosidases"/>
    <property type="match status" value="1"/>
</dbReference>
<comment type="similarity">
    <text evidence="1 3">Belongs to the glycosyl hydrolase 1 family.</text>
</comment>
<organism evidence="6 7">
    <name type="scientific">Populus alba x Populus x berolinensis</name>
    <dbReference type="NCBI Taxonomy" id="444605"/>
    <lineage>
        <taxon>Eukaryota</taxon>
        <taxon>Viridiplantae</taxon>
        <taxon>Streptophyta</taxon>
        <taxon>Embryophyta</taxon>
        <taxon>Tracheophyta</taxon>
        <taxon>Spermatophyta</taxon>
        <taxon>Magnoliopsida</taxon>
        <taxon>eudicotyledons</taxon>
        <taxon>Gunneridae</taxon>
        <taxon>Pentapetalae</taxon>
        <taxon>rosids</taxon>
        <taxon>fabids</taxon>
        <taxon>Malpighiales</taxon>
        <taxon>Salicaceae</taxon>
        <taxon>Saliceae</taxon>
        <taxon>Populus</taxon>
    </lineage>
</organism>
<feature type="signal peptide" evidence="5">
    <location>
        <begin position="1"/>
        <end position="23"/>
    </location>
</feature>
<reference evidence="6" key="1">
    <citation type="journal article" date="2023" name="Mol. Ecol. Resour.">
        <title>Chromosome-level genome assembly of a triploid poplar Populus alba 'Berolinensis'.</title>
        <authorList>
            <person name="Chen S."/>
            <person name="Yu Y."/>
            <person name="Wang X."/>
            <person name="Wang S."/>
            <person name="Zhang T."/>
            <person name="Zhou Y."/>
            <person name="He R."/>
            <person name="Meng N."/>
            <person name="Wang Y."/>
            <person name="Liu W."/>
            <person name="Liu Z."/>
            <person name="Liu J."/>
            <person name="Guo Q."/>
            <person name="Huang H."/>
            <person name="Sederoff R.R."/>
            <person name="Wang G."/>
            <person name="Qu G."/>
            <person name="Chen S."/>
        </authorList>
    </citation>
    <scope>NUCLEOTIDE SEQUENCE</scope>
    <source>
        <strain evidence="6">SC-2020</strain>
    </source>
</reference>
<evidence type="ECO:0000256" key="4">
    <source>
        <dbReference type="SAM" id="MobiDB-lite"/>
    </source>
</evidence>
<dbReference type="PANTHER" id="PTHR10353">
    <property type="entry name" value="GLYCOSYL HYDROLASE"/>
    <property type="match status" value="1"/>
</dbReference>
<evidence type="ECO:0000256" key="3">
    <source>
        <dbReference type="RuleBase" id="RU003690"/>
    </source>
</evidence>
<feature type="region of interest" description="Disordered" evidence="4">
    <location>
        <begin position="535"/>
        <end position="563"/>
    </location>
</feature>
<feature type="chain" id="PRO_5041897314" evidence="5">
    <location>
        <begin position="24"/>
        <end position="563"/>
    </location>
</feature>
<evidence type="ECO:0000256" key="5">
    <source>
        <dbReference type="SAM" id="SignalP"/>
    </source>
</evidence>
<protein>
    <submittedName>
        <fullName evidence="6">Cyanogenic beta-glucosidase-like</fullName>
    </submittedName>
</protein>
<dbReference type="Pfam" id="PF00232">
    <property type="entry name" value="Glyco_hydro_1"/>
    <property type="match status" value="1"/>
</dbReference>